<name>A0A1F7TYP5_9BACT</name>
<dbReference type="PROSITE" id="PS00153">
    <property type="entry name" value="ATPASE_GAMMA"/>
    <property type="match status" value="1"/>
</dbReference>
<evidence type="ECO:0000256" key="5">
    <source>
        <dbReference type="ARBA" id="ARBA00022781"/>
    </source>
</evidence>
<comment type="subunit">
    <text evidence="10">F-type ATPases have 2 components, CF(1) - the catalytic core - and CF(0) - the membrane proton channel. CF(1) has five subunits: alpha(3), beta(3), gamma(1), delta(1), epsilon(1). CF(0) has three main subunits: a, b and c.</text>
</comment>
<dbReference type="HAMAP" id="MF_00815">
    <property type="entry name" value="ATP_synth_gamma_bact"/>
    <property type="match status" value="1"/>
</dbReference>
<dbReference type="GO" id="GO:0005886">
    <property type="term" value="C:plasma membrane"/>
    <property type="evidence" value="ECO:0007669"/>
    <property type="project" value="UniProtKB-SubCell"/>
</dbReference>
<dbReference type="CDD" id="cd12151">
    <property type="entry name" value="F1-ATPase_gamma"/>
    <property type="match status" value="1"/>
</dbReference>
<evidence type="ECO:0000256" key="9">
    <source>
        <dbReference type="ARBA" id="ARBA00023310"/>
    </source>
</evidence>
<dbReference type="Pfam" id="PF00231">
    <property type="entry name" value="ATP-synt"/>
    <property type="match status" value="1"/>
</dbReference>
<dbReference type="GO" id="GO:0046933">
    <property type="term" value="F:proton-transporting ATP synthase activity, rotational mechanism"/>
    <property type="evidence" value="ECO:0007669"/>
    <property type="project" value="UniProtKB-UniRule"/>
</dbReference>
<dbReference type="Proteomes" id="UP000177097">
    <property type="component" value="Unassembled WGS sequence"/>
</dbReference>
<proteinExistence type="inferred from homology"/>
<keyword evidence="4 10" id="KW-0813">Transport</keyword>
<dbReference type="InterPro" id="IPR035968">
    <property type="entry name" value="ATP_synth_F1_ATPase_gsu"/>
</dbReference>
<dbReference type="EMBL" id="MGDX01000017">
    <property type="protein sequence ID" value="OGL71143.1"/>
    <property type="molecule type" value="Genomic_DNA"/>
</dbReference>
<sequence length="303" mass="33524">MNKKTVQRRIRSVRNTRKITKAMELVAGAKMRKATDAVLASRPYVEALRDVVSSIAKHVDVSMHPLLRKSEDRERVLVVLIMSDRGLCGGYNVQMMRQLRQFLERHAEGADVDVITIGKRAAGAARQLKLNILEHYVELGAQPSVEAMRPIVISIIDGYTNGTFNDVFIGYTDFQSAIRQVPVVATFLPLSKMHEGFGSVGARLYDEEARAKSSEPETRSYLFEPSAERILDQALVRIIEAMTYQALLEAVASEHAARMMAMRNATDAAGEMIDTLSLIYNKARQAGITQEIAEISGGAAALE</sequence>
<dbReference type="GO" id="GO:0005524">
    <property type="term" value="F:ATP binding"/>
    <property type="evidence" value="ECO:0007669"/>
    <property type="project" value="UniProtKB-UniRule"/>
</dbReference>
<evidence type="ECO:0000256" key="4">
    <source>
        <dbReference type="ARBA" id="ARBA00022448"/>
    </source>
</evidence>
<dbReference type="PANTHER" id="PTHR11693:SF22">
    <property type="entry name" value="ATP SYNTHASE SUBUNIT GAMMA, MITOCHONDRIAL"/>
    <property type="match status" value="1"/>
</dbReference>
<gene>
    <name evidence="10" type="primary">atpG</name>
    <name evidence="11" type="ORF">A3C17_01380</name>
</gene>
<evidence type="ECO:0000313" key="11">
    <source>
        <dbReference type="EMBL" id="OGL71143.1"/>
    </source>
</evidence>
<accession>A0A1F7TYP5</accession>
<reference evidence="11 12" key="1">
    <citation type="journal article" date="2016" name="Nat. Commun.">
        <title>Thousands of microbial genomes shed light on interconnected biogeochemical processes in an aquifer system.</title>
        <authorList>
            <person name="Anantharaman K."/>
            <person name="Brown C.T."/>
            <person name="Hug L.A."/>
            <person name="Sharon I."/>
            <person name="Castelle C.J."/>
            <person name="Probst A.J."/>
            <person name="Thomas B.C."/>
            <person name="Singh A."/>
            <person name="Wilkins M.J."/>
            <person name="Karaoz U."/>
            <person name="Brodie E.L."/>
            <person name="Williams K.H."/>
            <person name="Hubbard S.S."/>
            <person name="Banfield J.F."/>
        </authorList>
    </citation>
    <scope>NUCLEOTIDE SEQUENCE [LARGE SCALE GENOMIC DNA]</scope>
</reference>
<evidence type="ECO:0000256" key="2">
    <source>
        <dbReference type="ARBA" id="ARBA00004170"/>
    </source>
</evidence>
<evidence type="ECO:0000256" key="8">
    <source>
        <dbReference type="ARBA" id="ARBA00023196"/>
    </source>
</evidence>
<comment type="function">
    <text evidence="1 10">Produces ATP from ADP in the presence of a proton gradient across the membrane. The gamma chain is believed to be important in regulating ATPase activity and the flow of protons through the CF(0) complex.</text>
</comment>
<evidence type="ECO:0000256" key="10">
    <source>
        <dbReference type="HAMAP-Rule" id="MF_00815"/>
    </source>
</evidence>
<organism evidence="11 12">
    <name type="scientific">Candidatus Uhrbacteria bacterium RIFCSPHIGHO2_02_FULL_53_13</name>
    <dbReference type="NCBI Taxonomy" id="1802389"/>
    <lineage>
        <taxon>Bacteria</taxon>
        <taxon>Candidatus Uhriibacteriota</taxon>
    </lineage>
</organism>
<dbReference type="InterPro" id="IPR000131">
    <property type="entry name" value="ATP_synth_F1_gsu"/>
</dbReference>
<dbReference type="STRING" id="1802389.A3C17_01380"/>
<dbReference type="InterPro" id="IPR023632">
    <property type="entry name" value="ATP_synth_F1_gsu_CS"/>
</dbReference>
<keyword evidence="5 10" id="KW-0375">Hydrogen ion transport</keyword>
<dbReference type="GO" id="GO:0042777">
    <property type="term" value="P:proton motive force-driven plasma membrane ATP synthesis"/>
    <property type="evidence" value="ECO:0007669"/>
    <property type="project" value="UniProtKB-UniRule"/>
</dbReference>
<dbReference type="Gene3D" id="1.10.287.80">
    <property type="entry name" value="ATP synthase, gamma subunit, helix hairpin domain"/>
    <property type="match status" value="2"/>
</dbReference>
<keyword evidence="7 10" id="KW-0472">Membrane</keyword>
<keyword evidence="6 10" id="KW-0406">Ion transport</keyword>
<protein>
    <recommendedName>
        <fullName evidence="10">ATP synthase gamma chain</fullName>
    </recommendedName>
    <alternativeName>
        <fullName evidence="10">ATP synthase F1 sector gamma subunit</fullName>
    </alternativeName>
    <alternativeName>
        <fullName evidence="10">F-ATPase gamma subunit</fullName>
    </alternativeName>
</protein>
<keyword evidence="9 10" id="KW-0066">ATP synthesis</keyword>
<dbReference type="PANTHER" id="PTHR11693">
    <property type="entry name" value="ATP SYNTHASE GAMMA CHAIN"/>
    <property type="match status" value="1"/>
</dbReference>
<dbReference type="GO" id="GO:0045259">
    <property type="term" value="C:proton-transporting ATP synthase complex"/>
    <property type="evidence" value="ECO:0007669"/>
    <property type="project" value="UniProtKB-KW"/>
</dbReference>
<dbReference type="Gene3D" id="3.40.1380.10">
    <property type="match status" value="1"/>
</dbReference>
<dbReference type="SUPFAM" id="SSF52943">
    <property type="entry name" value="ATP synthase (F1-ATPase), gamma subunit"/>
    <property type="match status" value="1"/>
</dbReference>
<evidence type="ECO:0000256" key="6">
    <source>
        <dbReference type="ARBA" id="ARBA00023065"/>
    </source>
</evidence>
<keyword evidence="8 10" id="KW-0139">CF(1)</keyword>
<dbReference type="AlphaFoldDB" id="A0A1F7TYP5"/>
<evidence type="ECO:0000256" key="1">
    <source>
        <dbReference type="ARBA" id="ARBA00003456"/>
    </source>
</evidence>
<comment type="subcellular location">
    <subcellularLocation>
        <location evidence="10">Cell membrane</location>
        <topology evidence="10">Peripheral membrane protein</topology>
    </subcellularLocation>
    <subcellularLocation>
        <location evidence="2">Membrane</location>
        <topology evidence="2">Peripheral membrane protein</topology>
    </subcellularLocation>
</comment>
<evidence type="ECO:0000313" key="12">
    <source>
        <dbReference type="Proteomes" id="UP000177097"/>
    </source>
</evidence>
<comment type="similarity">
    <text evidence="3 10">Belongs to the ATPase gamma chain family.</text>
</comment>
<dbReference type="PRINTS" id="PR00126">
    <property type="entry name" value="ATPASEGAMMA"/>
</dbReference>
<evidence type="ECO:0000256" key="3">
    <source>
        <dbReference type="ARBA" id="ARBA00007681"/>
    </source>
</evidence>
<comment type="caution">
    <text evidence="11">The sequence shown here is derived from an EMBL/GenBank/DDBJ whole genome shotgun (WGS) entry which is preliminary data.</text>
</comment>
<dbReference type="NCBIfam" id="TIGR01146">
    <property type="entry name" value="ATPsyn_F1gamma"/>
    <property type="match status" value="1"/>
</dbReference>
<evidence type="ECO:0000256" key="7">
    <source>
        <dbReference type="ARBA" id="ARBA00023136"/>
    </source>
</evidence>
<keyword evidence="10" id="KW-1003">Cell membrane</keyword>